<accession>A0AAJ2HJ51</accession>
<organism evidence="3 4">
    <name type="scientific">Microbacterium aurantiacum</name>
    <dbReference type="NCBI Taxonomy" id="162393"/>
    <lineage>
        <taxon>Bacteria</taxon>
        <taxon>Bacillati</taxon>
        <taxon>Actinomycetota</taxon>
        <taxon>Actinomycetes</taxon>
        <taxon>Micrococcales</taxon>
        <taxon>Microbacteriaceae</taxon>
        <taxon>Microbacterium</taxon>
    </lineage>
</organism>
<dbReference type="AlphaFoldDB" id="A0AAJ2HJ51"/>
<feature type="transmembrane region" description="Helical" evidence="2">
    <location>
        <begin position="30"/>
        <end position="49"/>
    </location>
</feature>
<evidence type="ECO:0000313" key="3">
    <source>
        <dbReference type="EMBL" id="MDS0245480.1"/>
    </source>
</evidence>
<keyword evidence="2" id="KW-1133">Transmembrane helix</keyword>
<gene>
    <name evidence="3" type="ORF">KZC50_07620</name>
</gene>
<dbReference type="Pfam" id="PF19950">
    <property type="entry name" value="DUF6412"/>
    <property type="match status" value="1"/>
</dbReference>
<dbReference type="Proteomes" id="UP001183582">
    <property type="component" value="Unassembled WGS sequence"/>
</dbReference>
<protein>
    <submittedName>
        <fullName evidence="3">Uncharacterized protein</fullName>
    </submittedName>
</protein>
<name>A0AAJ2HJ51_9MICO</name>
<evidence type="ECO:0000256" key="1">
    <source>
        <dbReference type="SAM" id="MobiDB-lite"/>
    </source>
</evidence>
<keyword evidence="2" id="KW-0472">Membrane</keyword>
<reference evidence="3 4" key="1">
    <citation type="submission" date="2021-06" db="EMBL/GenBank/DDBJ databases">
        <title>Genome-based taxonomic framework of Microbacterium strains isolated from marine environment, the description of four new species and reclassification of four preexisting species.</title>
        <authorList>
            <person name="Lee S.D."/>
            <person name="Kim S.-M."/>
            <person name="Byeon Y.-S."/>
            <person name="Yang H.L."/>
            <person name="Kim I.S."/>
        </authorList>
    </citation>
    <scope>NUCLEOTIDE SEQUENCE [LARGE SCALE GENOMIC DNA]</scope>
    <source>
        <strain evidence="3 4">KACC 20514</strain>
    </source>
</reference>
<proteinExistence type="predicted"/>
<dbReference type="InterPro" id="IPR045635">
    <property type="entry name" value="DUF6412"/>
</dbReference>
<keyword evidence="2" id="KW-0812">Transmembrane</keyword>
<feature type="region of interest" description="Disordered" evidence="1">
    <location>
        <begin position="73"/>
        <end position="92"/>
    </location>
</feature>
<evidence type="ECO:0000256" key="2">
    <source>
        <dbReference type="SAM" id="Phobius"/>
    </source>
</evidence>
<sequence>MVDAVMSFFSVLLSLSGAIALSPSDSAAVWALVAASVLLVALLLTTASLPPRGASRQGAERAIDVSVVVAQSDPDAAGHPRSRAPGVAASAA</sequence>
<dbReference type="RefSeq" id="WP_310891240.1">
    <property type="nucleotide sequence ID" value="NZ_BAAAGR010000001.1"/>
</dbReference>
<evidence type="ECO:0000313" key="4">
    <source>
        <dbReference type="Proteomes" id="UP001183582"/>
    </source>
</evidence>
<dbReference type="EMBL" id="JAHWXH010000001">
    <property type="protein sequence ID" value="MDS0245480.1"/>
    <property type="molecule type" value="Genomic_DNA"/>
</dbReference>
<dbReference type="GeneID" id="301458089"/>
<comment type="caution">
    <text evidence="3">The sequence shown here is derived from an EMBL/GenBank/DDBJ whole genome shotgun (WGS) entry which is preliminary data.</text>
</comment>